<proteinExistence type="predicted"/>
<sequence>METLMYFCIFILLTLFHQAVSSIFVEKGRDVQLDVPEYEIYKEEIASLSTLYWTFNSTNVVIHDTRGTQVSTKYKGRVKFSKENLSLLLKNIQEGDSGRYSAVLSGEIDITIAEHLISVQVRVEPPVLTVDSSTDGTCNVTCKSQKTTVTSSCNNICSQVGVEVNWVETSSASLLSVYVTEGTIICNHSNQVSWSNHTKRIESICVPELNGKPDPPTNGKSLTVILVPIILAILVIVGIITFFFLRNRNRSVLTNQEYSYRESQQQIENPTS</sequence>
<accession>A0ACC2H6B5</accession>
<dbReference type="EMBL" id="CM055732">
    <property type="protein sequence ID" value="KAJ8011531.1"/>
    <property type="molecule type" value="Genomic_DNA"/>
</dbReference>
<name>A0ACC2H6B5_DALPE</name>
<evidence type="ECO:0000313" key="1">
    <source>
        <dbReference type="EMBL" id="KAJ8011531.1"/>
    </source>
</evidence>
<evidence type="ECO:0000313" key="2">
    <source>
        <dbReference type="Proteomes" id="UP001157502"/>
    </source>
</evidence>
<dbReference type="Proteomes" id="UP001157502">
    <property type="component" value="Chromosome 5"/>
</dbReference>
<comment type="caution">
    <text evidence="1">The sequence shown here is derived from an EMBL/GenBank/DDBJ whole genome shotgun (WGS) entry which is preliminary data.</text>
</comment>
<protein>
    <submittedName>
        <fullName evidence="1">Uncharacterized protein</fullName>
    </submittedName>
</protein>
<gene>
    <name evidence="1" type="ORF">DPEC_G00059200</name>
</gene>
<reference evidence="1" key="1">
    <citation type="submission" date="2021-05" db="EMBL/GenBank/DDBJ databases">
        <authorList>
            <person name="Pan Q."/>
            <person name="Jouanno E."/>
            <person name="Zahm M."/>
            <person name="Klopp C."/>
            <person name="Cabau C."/>
            <person name="Louis A."/>
            <person name="Berthelot C."/>
            <person name="Parey E."/>
            <person name="Roest Crollius H."/>
            <person name="Montfort J."/>
            <person name="Robinson-Rechavi M."/>
            <person name="Bouchez O."/>
            <person name="Lampietro C."/>
            <person name="Lopez Roques C."/>
            <person name="Donnadieu C."/>
            <person name="Postlethwait J."/>
            <person name="Bobe J."/>
            <person name="Dillon D."/>
            <person name="Chandos A."/>
            <person name="von Hippel F."/>
            <person name="Guiguen Y."/>
        </authorList>
    </citation>
    <scope>NUCLEOTIDE SEQUENCE</scope>
    <source>
        <strain evidence="1">YG-Jan2019</strain>
    </source>
</reference>
<keyword evidence="2" id="KW-1185">Reference proteome</keyword>
<organism evidence="1 2">
    <name type="scientific">Dallia pectoralis</name>
    <name type="common">Alaska blackfish</name>
    <dbReference type="NCBI Taxonomy" id="75939"/>
    <lineage>
        <taxon>Eukaryota</taxon>
        <taxon>Metazoa</taxon>
        <taxon>Chordata</taxon>
        <taxon>Craniata</taxon>
        <taxon>Vertebrata</taxon>
        <taxon>Euteleostomi</taxon>
        <taxon>Actinopterygii</taxon>
        <taxon>Neopterygii</taxon>
        <taxon>Teleostei</taxon>
        <taxon>Protacanthopterygii</taxon>
        <taxon>Esociformes</taxon>
        <taxon>Umbridae</taxon>
        <taxon>Dallia</taxon>
    </lineage>
</organism>